<dbReference type="InterPro" id="IPR000504">
    <property type="entry name" value="RRM_dom"/>
</dbReference>
<dbReference type="Pfam" id="PF17780">
    <property type="entry name" value="OCRE"/>
    <property type="match status" value="1"/>
</dbReference>
<dbReference type="GO" id="GO:0005634">
    <property type="term" value="C:nucleus"/>
    <property type="evidence" value="ECO:0007669"/>
    <property type="project" value="UniProtKB-SubCell"/>
</dbReference>
<keyword evidence="2" id="KW-0479">Metal-binding</keyword>
<evidence type="ECO:0000256" key="1">
    <source>
        <dbReference type="ARBA" id="ARBA00004123"/>
    </source>
</evidence>
<feature type="domain" description="G-patch" evidence="12">
    <location>
        <begin position="813"/>
        <end position="859"/>
    </location>
</feature>
<dbReference type="AlphaFoldDB" id="A0A9P0BGB3"/>
<feature type="region of interest" description="Disordered" evidence="10">
    <location>
        <begin position="674"/>
        <end position="707"/>
    </location>
</feature>
<dbReference type="PROSITE" id="PS50199">
    <property type="entry name" value="ZF_RANBP2_2"/>
    <property type="match status" value="1"/>
</dbReference>
<dbReference type="SMART" id="SM00360">
    <property type="entry name" value="RRM"/>
    <property type="match status" value="2"/>
</dbReference>
<dbReference type="Gene3D" id="4.10.1060.10">
    <property type="entry name" value="Zinc finger, RanBP2-type"/>
    <property type="match status" value="1"/>
</dbReference>
<dbReference type="InterPro" id="IPR036443">
    <property type="entry name" value="Znf_RanBP2_sf"/>
</dbReference>
<dbReference type="CDD" id="cd12313">
    <property type="entry name" value="RRM1_RRM2_RBM5_like"/>
    <property type="match status" value="1"/>
</dbReference>
<evidence type="ECO:0000256" key="10">
    <source>
        <dbReference type="SAM" id="MobiDB-lite"/>
    </source>
</evidence>
<comment type="subcellular location">
    <subcellularLocation>
        <location evidence="1">Nucleus</location>
    </subcellularLocation>
</comment>
<dbReference type="PANTHER" id="PTHR13948:SF3">
    <property type="entry name" value="FI21118P1"/>
    <property type="match status" value="1"/>
</dbReference>
<evidence type="ECO:0000313" key="15">
    <source>
        <dbReference type="Proteomes" id="UP001154078"/>
    </source>
</evidence>
<dbReference type="GO" id="GO:0003723">
    <property type="term" value="F:RNA binding"/>
    <property type="evidence" value="ECO:0007669"/>
    <property type="project" value="UniProtKB-UniRule"/>
</dbReference>
<dbReference type="InterPro" id="IPR000467">
    <property type="entry name" value="G_patch_dom"/>
</dbReference>
<evidence type="ECO:0000259" key="11">
    <source>
        <dbReference type="PROSITE" id="PS50102"/>
    </source>
</evidence>
<feature type="domain" description="RRM" evidence="11">
    <location>
        <begin position="172"/>
        <end position="253"/>
    </location>
</feature>
<dbReference type="Proteomes" id="UP001154078">
    <property type="component" value="Chromosome 8"/>
</dbReference>
<dbReference type="InterPro" id="IPR001876">
    <property type="entry name" value="Znf_RanBP2"/>
</dbReference>
<evidence type="ECO:0000256" key="3">
    <source>
        <dbReference type="ARBA" id="ARBA00022737"/>
    </source>
</evidence>
<feature type="domain" description="RanBP2-type" evidence="13">
    <location>
        <begin position="266"/>
        <end position="296"/>
    </location>
</feature>
<name>A0A9P0BGB3_BRAAE</name>
<feature type="region of interest" description="Disordered" evidence="10">
    <location>
        <begin position="1"/>
        <end position="169"/>
    </location>
</feature>
<evidence type="ECO:0000259" key="13">
    <source>
        <dbReference type="PROSITE" id="PS50199"/>
    </source>
</evidence>
<dbReference type="InterPro" id="IPR041591">
    <property type="entry name" value="OCRE"/>
</dbReference>
<evidence type="ECO:0000259" key="12">
    <source>
        <dbReference type="PROSITE" id="PS50174"/>
    </source>
</evidence>
<keyword evidence="15" id="KW-1185">Reference proteome</keyword>
<gene>
    <name evidence="14" type="ORF">MELIAE_LOCUS11637</name>
</gene>
<dbReference type="Pfam" id="PF23217">
    <property type="entry name" value="DUF7066"/>
    <property type="match status" value="1"/>
</dbReference>
<feature type="compositionally biased region" description="Basic residues" evidence="10">
    <location>
        <begin position="39"/>
        <end position="56"/>
    </location>
</feature>
<dbReference type="Gene3D" id="3.30.70.330">
    <property type="match status" value="2"/>
</dbReference>
<proteinExistence type="predicted"/>
<dbReference type="SUPFAM" id="SSF90209">
    <property type="entry name" value="Ran binding protein zinc finger-like"/>
    <property type="match status" value="1"/>
</dbReference>
<dbReference type="SMART" id="SM00547">
    <property type="entry name" value="ZnF_RBZ"/>
    <property type="match status" value="1"/>
</dbReference>
<feature type="compositionally biased region" description="Polar residues" evidence="10">
    <location>
        <begin position="14"/>
        <end position="26"/>
    </location>
</feature>
<dbReference type="SMART" id="SM00443">
    <property type="entry name" value="G_patch"/>
    <property type="match status" value="1"/>
</dbReference>
<dbReference type="InterPro" id="IPR035979">
    <property type="entry name" value="RBD_domain_sf"/>
</dbReference>
<feature type="compositionally biased region" description="Basic and acidic residues" evidence="10">
    <location>
        <begin position="57"/>
        <end position="101"/>
    </location>
</feature>
<evidence type="ECO:0000256" key="2">
    <source>
        <dbReference type="ARBA" id="ARBA00022723"/>
    </source>
</evidence>
<dbReference type="InterPro" id="IPR012677">
    <property type="entry name" value="Nucleotide-bd_a/b_plait_sf"/>
</dbReference>
<evidence type="ECO:0000256" key="6">
    <source>
        <dbReference type="ARBA" id="ARBA00022884"/>
    </source>
</evidence>
<dbReference type="InterPro" id="IPR055494">
    <property type="entry name" value="DUF7066"/>
</dbReference>
<evidence type="ECO:0000256" key="5">
    <source>
        <dbReference type="ARBA" id="ARBA00022833"/>
    </source>
</evidence>
<keyword evidence="6 8" id="KW-0694">RNA-binding</keyword>
<organism evidence="14 15">
    <name type="scientific">Brassicogethes aeneus</name>
    <name type="common">Rape pollen beetle</name>
    <name type="synonym">Meligethes aeneus</name>
    <dbReference type="NCBI Taxonomy" id="1431903"/>
    <lineage>
        <taxon>Eukaryota</taxon>
        <taxon>Metazoa</taxon>
        <taxon>Ecdysozoa</taxon>
        <taxon>Arthropoda</taxon>
        <taxon>Hexapoda</taxon>
        <taxon>Insecta</taxon>
        <taxon>Pterygota</taxon>
        <taxon>Neoptera</taxon>
        <taxon>Endopterygota</taxon>
        <taxon>Coleoptera</taxon>
        <taxon>Polyphaga</taxon>
        <taxon>Cucujiformia</taxon>
        <taxon>Nitidulidae</taxon>
        <taxon>Meligethinae</taxon>
        <taxon>Brassicogethes</taxon>
    </lineage>
</organism>
<dbReference type="SUPFAM" id="SSF54928">
    <property type="entry name" value="RNA-binding domain, RBD"/>
    <property type="match status" value="1"/>
</dbReference>
<dbReference type="Pfam" id="PF00076">
    <property type="entry name" value="RRM_1"/>
    <property type="match status" value="1"/>
</dbReference>
<dbReference type="Pfam" id="PF01585">
    <property type="entry name" value="G-patch"/>
    <property type="match status" value="1"/>
</dbReference>
<dbReference type="PROSITE" id="PS50174">
    <property type="entry name" value="G_PATCH"/>
    <property type="match status" value="1"/>
</dbReference>
<reference evidence="14" key="1">
    <citation type="submission" date="2021-12" db="EMBL/GenBank/DDBJ databases">
        <authorList>
            <person name="King R."/>
        </authorList>
    </citation>
    <scope>NUCLEOTIDE SEQUENCE</scope>
</reference>
<dbReference type="EMBL" id="OV121139">
    <property type="protein sequence ID" value="CAH0562554.1"/>
    <property type="molecule type" value="Genomic_DNA"/>
</dbReference>
<evidence type="ECO:0008006" key="16">
    <source>
        <dbReference type="Google" id="ProtNLM"/>
    </source>
</evidence>
<keyword evidence="5" id="KW-0862">Zinc</keyword>
<accession>A0A9P0BGB3</accession>
<dbReference type="GO" id="GO:0008270">
    <property type="term" value="F:zinc ion binding"/>
    <property type="evidence" value="ECO:0007669"/>
    <property type="project" value="UniProtKB-KW"/>
</dbReference>
<feature type="compositionally biased region" description="Low complexity" evidence="10">
    <location>
        <begin position="27"/>
        <end position="38"/>
    </location>
</feature>
<keyword evidence="4 9" id="KW-0863">Zinc-finger</keyword>
<dbReference type="GO" id="GO:0000398">
    <property type="term" value="P:mRNA splicing, via spliceosome"/>
    <property type="evidence" value="ECO:0007669"/>
    <property type="project" value="TreeGrafter"/>
</dbReference>
<keyword evidence="7" id="KW-0539">Nucleus</keyword>
<evidence type="ECO:0000256" key="8">
    <source>
        <dbReference type="PROSITE-ProRule" id="PRU00176"/>
    </source>
</evidence>
<evidence type="ECO:0000256" key="9">
    <source>
        <dbReference type="PROSITE-ProRule" id="PRU00322"/>
    </source>
</evidence>
<evidence type="ECO:0000256" key="7">
    <source>
        <dbReference type="ARBA" id="ARBA00023242"/>
    </source>
</evidence>
<dbReference type="OrthoDB" id="29221at2759"/>
<keyword evidence="3" id="KW-0677">Repeat</keyword>
<dbReference type="PROSITE" id="PS01358">
    <property type="entry name" value="ZF_RANBP2_1"/>
    <property type="match status" value="1"/>
</dbReference>
<feature type="compositionally biased region" description="Basic residues" evidence="10">
    <location>
        <begin position="102"/>
        <end position="118"/>
    </location>
</feature>
<evidence type="ECO:0000313" key="14">
    <source>
        <dbReference type="EMBL" id="CAH0562554.1"/>
    </source>
</evidence>
<feature type="compositionally biased region" description="Basic and acidic residues" evidence="10">
    <location>
        <begin position="123"/>
        <end position="148"/>
    </location>
</feature>
<dbReference type="PROSITE" id="PS50102">
    <property type="entry name" value="RRM"/>
    <property type="match status" value="1"/>
</dbReference>
<sequence>MEKCREYSPRGRSMSISPEYQRESPNYRSYKSRSGSRSPHYRRHGHRSPNHHKKSYHDREDRVRNGSDYESDREYRRDRELSWDNEERRKSRSRSPRERERSRYHRRDRDHHRRRRSRSGGSRWERKSEDRKRDRSYRDDDRDSDSERSPNGAVIGASGSEIIGYKSQPPNNTIMIRGLAQHITENDIRQDIIQCGLMPKDIRLIRKKDTGASRGFAFVEFGSLGEAIRWMDMKQGVLMLQDQYRAIMQYSIPKDGAASEKPLMHKASADWFCIKCGAQNFKRRDNCFKCHASRMESEEGGSGSDEICAYATKTIMMRNLDALTTEDSVMTVLNSVVPELVKSISAVCIGRDPLTSTSRGICYLGTESTLDALAIHGALSGLPHPLAIDGKTVILSYCKYNMGDTKKAYSQADNAAFPNAAVPSTYAMTDVDNLAEYAAKRYAKTPQEYVSYIEYYRSYFSQQISAGHTITLHQGNQMDAANAAAAVAQSAIQQMNANKTFYDSTHINIPNGTDNKRYPVPDISKYTFDKATGYQFDQSTGLYYDPNSTYYWNCVIQKYLYWDQEKMTYVLAPTSYENYSGGIVGTPTTSASAENVETDNKRHKVEKTDKVKVAKKIAKDMERWAKTLNQKKETSTTRNINDYAMASSSASADIGFAVLEKKHVQINAQMQTFKNELPDDSPTASTSTPLVAAYGGESESSGGEEDDEGELLDYAKLICNLCKRQLGSAEALTKHAKLSSLHKQNLESRKKVKRAERDTTKDKIVYRDRAKERRLKYGDPDEAQPSKLKEKYLKSREIEIPATAASVSEPIGSENVGNRLLQKMGWSEGQGLGRMNQGRTTIIQAEQHTSTVGLGNKVPGYSALAGESYKDCVKKMMYARYQELTEKENHS</sequence>
<protein>
    <recommendedName>
        <fullName evidence="16">RNA-binding protein 5</fullName>
    </recommendedName>
</protein>
<evidence type="ECO:0000256" key="4">
    <source>
        <dbReference type="ARBA" id="ARBA00022771"/>
    </source>
</evidence>
<dbReference type="PANTHER" id="PTHR13948">
    <property type="entry name" value="RNA-BINDING PROTEIN"/>
    <property type="match status" value="1"/>
</dbReference>